<evidence type="ECO:0000313" key="7">
    <source>
        <dbReference type="Proteomes" id="UP000460718"/>
    </source>
</evidence>
<feature type="region of interest" description="Disordered" evidence="1">
    <location>
        <begin position="66"/>
        <end position="93"/>
    </location>
</feature>
<evidence type="ECO:0000313" key="6">
    <source>
        <dbReference type="Proteomes" id="UP000440367"/>
    </source>
</evidence>
<proteinExistence type="predicted"/>
<evidence type="ECO:0000313" key="9">
    <source>
        <dbReference type="Proteomes" id="UP000486351"/>
    </source>
</evidence>
<comment type="caution">
    <text evidence="3">The sequence shown here is derived from an EMBL/GenBank/DDBJ whole genome shotgun (WGS) entry which is preliminary data.</text>
</comment>
<feature type="compositionally biased region" description="Basic and acidic residues" evidence="1">
    <location>
        <begin position="19"/>
        <end position="34"/>
    </location>
</feature>
<protein>
    <submittedName>
        <fullName evidence="3">Uncharacterized protein</fullName>
    </submittedName>
</protein>
<dbReference type="EMBL" id="QXGC01000487">
    <property type="protein sequence ID" value="KAE9233058.1"/>
    <property type="molecule type" value="Genomic_DNA"/>
</dbReference>
<dbReference type="Proteomes" id="UP000460718">
    <property type="component" value="Unassembled WGS sequence"/>
</dbReference>
<dbReference type="EMBL" id="QXFY01000491">
    <property type="protein sequence ID" value="KAE9342856.1"/>
    <property type="molecule type" value="Genomic_DNA"/>
</dbReference>
<accession>A0A6A3Z9V2</accession>
<gene>
    <name evidence="3" type="ORF">PF002_g12217</name>
    <name evidence="4" type="ORF">PF004_g9749</name>
    <name evidence="5" type="ORF">PF008_g9968</name>
    <name evidence="2" type="ORF">PF011_g11188</name>
</gene>
<feature type="region of interest" description="Disordered" evidence="1">
    <location>
        <begin position="1"/>
        <end position="34"/>
    </location>
</feature>
<dbReference type="Proteomes" id="UP000440367">
    <property type="component" value="Unassembled WGS sequence"/>
</dbReference>
<evidence type="ECO:0000313" key="5">
    <source>
        <dbReference type="EMBL" id="KAE9342856.1"/>
    </source>
</evidence>
<evidence type="ECO:0000313" key="2">
    <source>
        <dbReference type="EMBL" id="KAE9007289.1"/>
    </source>
</evidence>
<dbReference type="AlphaFoldDB" id="A0A6A3Z9V2"/>
<dbReference type="EMBL" id="QXGD01000582">
    <property type="protein sequence ID" value="KAE9232989.1"/>
    <property type="molecule type" value="Genomic_DNA"/>
</dbReference>
<dbReference type="Proteomes" id="UP000476176">
    <property type="component" value="Unassembled WGS sequence"/>
</dbReference>
<reference evidence="3 6" key="1">
    <citation type="submission" date="2018-08" db="EMBL/GenBank/DDBJ databases">
        <title>Genomic investigation of the strawberry pathogen Phytophthora fragariae indicates pathogenicity is determined by transcriptional variation in three key races.</title>
        <authorList>
            <person name="Adams T.M."/>
            <person name="Armitage A.D."/>
            <person name="Sobczyk M.K."/>
            <person name="Bates H.J."/>
            <person name="Dunwell J.M."/>
            <person name="Nellist C.F."/>
            <person name="Harrison R.J."/>
        </authorList>
    </citation>
    <scope>NUCLEOTIDE SEQUENCE [LARGE SCALE GENOMIC DNA]</scope>
    <source>
        <strain evidence="3 6">BC-1</strain>
        <strain evidence="4 8">BC-23</strain>
        <strain evidence="5 9">NOV-77</strain>
        <strain evidence="2 7">SCRP245</strain>
    </source>
</reference>
<dbReference type="EMBL" id="QXFW01000614">
    <property type="protein sequence ID" value="KAE9007289.1"/>
    <property type="molecule type" value="Genomic_DNA"/>
</dbReference>
<name>A0A6A3Z9V2_9STRA</name>
<dbReference type="Proteomes" id="UP000486351">
    <property type="component" value="Unassembled WGS sequence"/>
</dbReference>
<sequence>MGRQKRTAREDSDESAYSEGEHDGETEKTDTRYRENVLVSTPSLLNKTFDSCDEFSSYTSTNARLLRGSNETRKLKRGTSRQAARPPLQSFWRTQSSRSISSPTFALSPGSRAIEEVASSPVTMFAQSSGKLSFTYFSAMKVTGTSW</sequence>
<evidence type="ECO:0000313" key="8">
    <source>
        <dbReference type="Proteomes" id="UP000476176"/>
    </source>
</evidence>
<organism evidence="3 6">
    <name type="scientific">Phytophthora fragariae</name>
    <dbReference type="NCBI Taxonomy" id="53985"/>
    <lineage>
        <taxon>Eukaryota</taxon>
        <taxon>Sar</taxon>
        <taxon>Stramenopiles</taxon>
        <taxon>Oomycota</taxon>
        <taxon>Peronosporomycetes</taxon>
        <taxon>Peronosporales</taxon>
        <taxon>Peronosporaceae</taxon>
        <taxon>Phytophthora</taxon>
    </lineage>
</organism>
<evidence type="ECO:0000313" key="4">
    <source>
        <dbReference type="EMBL" id="KAE9233058.1"/>
    </source>
</evidence>
<evidence type="ECO:0000313" key="3">
    <source>
        <dbReference type="EMBL" id="KAE9232989.1"/>
    </source>
</evidence>
<evidence type="ECO:0000256" key="1">
    <source>
        <dbReference type="SAM" id="MobiDB-lite"/>
    </source>
</evidence>